<evidence type="ECO:0000256" key="7">
    <source>
        <dbReference type="ARBA" id="ARBA00025127"/>
    </source>
</evidence>
<dbReference type="GO" id="GO:0005666">
    <property type="term" value="C:RNA polymerase III complex"/>
    <property type="evidence" value="ECO:0007669"/>
    <property type="project" value="UniProtKB-UniRule"/>
</dbReference>
<comment type="similarity">
    <text evidence="2 8">Belongs to the RNA polymerase beta chain family.</text>
</comment>
<dbReference type="InterPro" id="IPR036388">
    <property type="entry name" value="WH-like_DNA-bd_sf"/>
</dbReference>
<feature type="domain" description="RNA polymerase III subunit RPC82-related helix-turn-helix" evidence="11">
    <location>
        <begin position="19"/>
        <end position="64"/>
    </location>
</feature>
<accession>A0A8H3IGU4</accession>
<comment type="caution">
    <text evidence="13">The sequence shown here is derived from an EMBL/GenBank/DDBJ whole genome shotgun (WGS) entry which is preliminary data.</text>
</comment>
<feature type="region of interest" description="Disordered" evidence="9">
    <location>
        <begin position="397"/>
        <end position="477"/>
    </location>
</feature>
<evidence type="ECO:0000256" key="3">
    <source>
        <dbReference type="ARBA" id="ARBA00011206"/>
    </source>
</evidence>
<dbReference type="Gene3D" id="1.10.10.10">
    <property type="entry name" value="Winged helix-like DNA-binding domain superfamily/Winged helix DNA-binding domain"/>
    <property type="match status" value="2"/>
</dbReference>
<evidence type="ECO:0000256" key="9">
    <source>
        <dbReference type="SAM" id="MobiDB-lite"/>
    </source>
</evidence>
<evidence type="ECO:0000313" key="13">
    <source>
        <dbReference type="EMBL" id="CAF9927532.1"/>
    </source>
</evidence>
<evidence type="ECO:0000256" key="6">
    <source>
        <dbReference type="ARBA" id="ARBA00023242"/>
    </source>
</evidence>
<feature type="domain" description="DNA-directed RNA polymerase III subunit RPC3 winged-helix" evidence="12">
    <location>
        <begin position="524"/>
        <end position="598"/>
    </location>
</feature>
<evidence type="ECO:0000256" key="1">
    <source>
        <dbReference type="ARBA" id="ARBA00004123"/>
    </source>
</evidence>
<evidence type="ECO:0000259" key="12">
    <source>
        <dbReference type="Pfam" id="PF22536"/>
    </source>
</evidence>
<dbReference type="Pfam" id="PF05645">
    <property type="entry name" value="RNA_pol_Rpc82"/>
    <property type="match status" value="1"/>
</dbReference>
<dbReference type="OrthoDB" id="272392at2759"/>
<dbReference type="GO" id="GO:0003697">
    <property type="term" value="F:single-stranded DNA binding"/>
    <property type="evidence" value="ECO:0007669"/>
    <property type="project" value="UniProtKB-UniRule"/>
</dbReference>
<keyword evidence="5 8" id="KW-0804">Transcription</keyword>
<dbReference type="Pfam" id="PF08221">
    <property type="entry name" value="HTH_9"/>
    <property type="match status" value="1"/>
</dbReference>
<dbReference type="InterPro" id="IPR039748">
    <property type="entry name" value="RPC3"/>
</dbReference>
<comment type="function">
    <text evidence="7 8">DNA-dependent RNA polymerase catalyzes the transcription of DNA into RNA using the four ribonucleoside triphosphates as substrates. Specific core component of RNA polymerase III which synthesizes small RNAs, such as 5S rRNA and tRNAs.</text>
</comment>
<keyword evidence="14" id="KW-1185">Reference proteome</keyword>
<organism evidence="13 14">
    <name type="scientific">Heterodermia speciosa</name>
    <dbReference type="NCBI Taxonomy" id="116794"/>
    <lineage>
        <taxon>Eukaryota</taxon>
        <taxon>Fungi</taxon>
        <taxon>Dikarya</taxon>
        <taxon>Ascomycota</taxon>
        <taxon>Pezizomycotina</taxon>
        <taxon>Lecanoromycetes</taxon>
        <taxon>OSLEUM clade</taxon>
        <taxon>Lecanoromycetidae</taxon>
        <taxon>Caliciales</taxon>
        <taxon>Physciaceae</taxon>
        <taxon>Heterodermia</taxon>
    </lineage>
</organism>
<gene>
    <name evidence="13" type="primary">RPC82</name>
    <name evidence="13" type="ORF">HETSPECPRED_006603</name>
</gene>
<feature type="compositionally biased region" description="Basic and acidic residues" evidence="9">
    <location>
        <begin position="254"/>
        <end position="266"/>
    </location>
</feature>
<dbReference type="PANTHER" id="PTHR12949:SF0">
    <property type="entry name" value="DNA-DIRECTED RNA POLYMERASE III SUBUNIT RPC3"/>
    <property type="match status" value="1"/>
</dbReference>
<comment type="subcellular location">
    <subcellularLocation>
        <location evidence="1 8">Nucleus</location>
    </subcellularLocation>
</comment>
<proteinExistence type="inferred from homology"/>
<evidence type="ECO:0000259" key="10">
    <source>
        <dbReference type="Pfam" id="PF05645"/>
    </source>
</evidence>
<keyword evidence="6 8" id="KW-0539">Nucleus</keyword>
<feature type="domain" description="RNA polymerase III Rpc82 C -terminal" evidence="10">
    <location>
        <begin position="164"/>
        <end position="517"/>
    </location>
</feature>
<keyword evidence="4 8" id="KW-0240">DNA-directed RNA polymerase</keyword>
<dbReference type="InterPro" id="IPR008806">
    <property type="entry name" value="RNA_pol_III_Rpc82_C"/>
</dbReference>
<comment type="subunit">
    <text evidence="3 8">Component of the RNA polymerase III (Pol III) complex consisting of 17 subunits.</text>
</comment>
<dbReference type="GO" id="GO:0006351">
    <property type="term" value="P:DNA-templated transcription"/>
    <property type="evidence" value="ECO:0007669"/>
    <property type="project" value="InterPro"/>
</dbReference>
<feature type="region of interest" description="Disordered" evidence="9">
    <location>
        <begin position="233"/>
        <end position="266"/>
    </location>
</feature>
<evidence type="ECO:0000256" key="8">
    <source>
        <dbReference type="RuleBase" id="RU367076"/>
    </source>
</evidence>
<evidence type="ECO:0000259" key="11">
    <source>
        <dbReference type="Pfam" id="PF08221"/>
    </source>
</evidence>
<dbReference type="Proteomes" id="UP000664521">
    <property type="component" value="Unassembled WGS sequence"/>
</dbReference>
<feature type="compositionally biased region" description="Acidic residues" evidence="9">
    <location>
        <begin position="423"/>
        <end position="433"/>
    </location>
</feature>
<dbReference type="EMBL" id="CAJPDS010000045">
    <property type="protein sequence ID" value="CAF9927532.1"/>
    <property type="molecule type" value="Genomic_DNA"/>
</dbReference>
<dbReference type="AlphaFoldDB" id="A0A8H3IGU4"/>
<dbReference type="Pfam" id="PF22536">
    <property type="entry name" value="WHD_POLR3C"/>
    <property type="match status" value="1"/>
</dbReference>
<dbReference type="InterPro" id="IPR013197">
    <property type="entry name" value="RNA_pol_III_RPC82-rel_HTH"/>
</dbReference>
<dbReference type="InterPro" id="IPR055207">
    <property type="entry name" value="POLR3C_WHD"/>
</dbReference>
<protein>
    <recommendedName>
        <fullName evidence="8">DNA-directed RNA polymerase III subunit RPC3</fullName>
        <shortName evidence="8">RNA polymerase III subunit C3</shortName>
    </recommendedName>
</protein>
<evidence type="ECO:0000256" key="2">
    <source>
        <dbReference type="ARBA" id="ARBA00006835"/>
    </source>
</evidence>
<dbReference type="PANTHER" id="PTHR12949">
    <property type="entry name" value="RNA POLYMERASE III DNA DIRECTED -RELATED"/>
    <property type="match status" value="1"/>
</dbReference>
<evidence type="ECO:0000313" key="14">
    <source>
        <dbReference type="Proteomes" id="UP000664521"/>
    </source>
</evidence>
<sequence>MRPLIRERSLSNRRHEANRAQHVLQILFLSGRLTFSALIRQTLFTPRQLKHSLAVLIQENLVLWYTSAEDDSTSYETNHNACYLLIRSGKYLSYVEDRFKEPAVELLSHLIAHGHTSVGALVRAHRSSSGAPIHKSALRNGLKCKDVDGRHVDDTHSAHALQDSLCNLLSTGLLGLAHESDFRPFADNRTEAEKLAPHRDELSLKMKQAEALTYEEGIADRLHEWKHGTEAQQAELSDLKRSKKRKIGSLSQDLNKRPRLSTESEITDGDRLREDVILRINHDNFSILDRNKKLVALAEASIGTVTSQVYAAALRMLEDQLELKRRTLFSDDVNAVEDGPLPRELPQFSTSDLSTEIATSADSNLKEFSFPGPTDLADSLGHADGEEIDLTAYGHMKKRRKKMVKPDTDDDSDHVQVDGFASPDEDESTDDIGEGNVSNVESDGEDQIASEEYHPSQANPRKRRRSESPAPLKAPPSPLTQHLLLLAHHPYKFLHHLPATISADEAWSVDIHALSKHLLIHSLTRMVTAKLGPLAARLVRILQQKGKLDEKTLTTLSLMNQKTMRTLLSELSSEGFIELQEVPKDTQRAPMKTMFFWFFDEERCRKRVLDMTYKTMCRLLQRITVERAKVKETVEKSERVDVQGHEDEFLGEGEKEALAGWRAKEERLLGELGRLDDLVAVLRDF</sequence>
<reference evidence="13" key="1">
    <citation type="submission" date="2021-03" db="EMBL/GenBank/DDBJ databases">
        <authorList>
            <person name="Tagirdzhanova G."/>
        </authorList>
    </citation>
    <scope>NUCLEOTIDE SEQUENCE</scope>
</reference>
<evidence type="ECO:0000256" key="5">
    <source>
        <dbReference type="ARBA" id="ARBA00023163"/>
    </source>
</evidence>
<name>A0A8H3IGU4_9LECA</name>
<evidence type="ECO:0000256" key="4">
    <source>
        <dbReference type="ARBA" id="ARBA00022478"/>
    </source>
</evidence>